<dbReference type="InParanoid" id="F6QBZ6"/>
<dbReference type="PANTHER" id="PTHR24251:SF30">
    <property type="entry name" value="MEMBRANE FRIZZLED-RELATED PROTEIN"/>
    <property type="match status" value="1"/>
</dbReference>
<reference evidence="5" key="2">
    <citation type="journal article" date="2008" name="Genome Biol.">
        <title>Improved genome assembly and evidence-based global gene model set for the chordate Ciona intestinalis: new insight into intron and operon populations.</title>
        <authorList>
            <person name="Satou Y."/>
            <person name="Mineta K."/>
            <person name="Ogasawara M."/>
            <person name="Sasakura Y."/>
            <person name="Shoguchi E."/>
            <person name="Ueno K."/>
            <person name="Yamada L."/>
            <person name="Matsumoto J."/>
            <person name="Wasserscheid J."/>
            <person name="Dewar K."/>
            <person name="Wiley G.B."/>
            <person name="Macmil S.L."/>
            <person name="Roe B.A."/>
            <person name="Zeller R.W."/>
            <person name="Hastings K.E."/>
            <person name="Lemaire P."/>
            <person name="Lindquist E."/>
            <person name="Endo T."/>
            <person name="Hotta K."/>
            <person name="Inaba K."/>
        </authorList>
    </citation>
    <scope>NUCLEOTIDE SEQUENCE [LARGE SCALE GENOMIC DNA]</scope>
    <source>
        <strain evidence="5">wild type</strain>
    </source>
</reference>
<dbReference type="Proteomes" id="UP000008144">
    <property type="component" value="Chromosome 13"/>
</dbReference>
<name>F6QBZ6_CIOIN</name>
<dbReference type="RefSeq" id="XP_004226810.2">
    <property type="nucleotide sequence ID" value="XM_004226762.3"/>
</dbReference>
<dbReference type="EMBL" id="EAAA01001075">
    <property type="status" value="NOT_ANNOTATED_CDS"/>
    <property type="molecule type" value="Genomic_DNA"/>
</dbReference>
<keyword evidence="1" id="KW-0677">Repeat</keyword>
<dbReference type="OrthoDB" id="9971251at2759"/>
<dbReference type="Pfam" id="PF00431">
    <property type="entry name" value="CUB"/>
    <property type="match status" value="1"/>
</dbReference>
<dbReference type="Ensembl" id="ENSCINT00000004972.3">
    <property type="protein sequence ID" value="ENSCINP00000004972.3"/>
    <property type="gene ID" value="ENSCING00000002438.3"/>
</dbReference>
<proteinExistence type="predicted"/>
<organism evidence="5 6">
    <name type="scientific">Ciona intestinalis</name>
    <name type="common">Transparent sea squirt</name>
    <name type="synonym">Ascidia intestinalis</name>
    <dbReference type="NCBI Taxonomy" id="7719"/>
    <lineage>
        <taxon>Eukaryota</taxon>
        <taxon>Metazoa</taxon>
        <taxon>Chordata</taxon>
        <taxon>Tunicata</taxon>
        <taxon>Ascidiacea</taxon>
        <taxon>Phlebobranchia</taxon>
        <taxon>Cionidae</taxon>
        <taxon>Ciona</taxon>
    </lineage>
</organism>
<dbReference type="PANTHER" id="PTHR24251">
    <property type="entry name" value="OVOCHYMASE-RELATED"/>
    <property type="match status" value="1"/>
</dbReference>
<evidence type="ECO:0000256" key="3">
    <source>
        <dbReference type="PROSITE-ProRule" id="PRU00059"/>
    </source>
</evidence>
<evidence type="ECO:0000256" key="1">
    <source>
        <dbReference type="ARBA" id="ARBA00022737"/>
    </source>
</evidence>
<accession>F6QBZ6</accession>
<feature type="domain" description="CUB" evidence="4">
    <location>
        <begin position="75"/>
        <end position="187"/>
    </location>
</feature>
<gene>
    <name evidence="5" type="primary">LOC100181621</name>
</gene>
<reference evidence="5" key="4">
    <citation type="submission" date="2025-09" db="UniProtKB">
        <authorList>
            <consortium name="Ensembl"/>
        </authorList>
    </citation>
    <scope>IDENTIFICATION</scope>
</reference>
<dbReference type="InterPro" id="IPR035914">
    <property type="entry name" value="Sperma_CUB_dom_sf"/>
</dbReference>
<dbReference type="PROSITE" id="PS01180">
    <property type="entry name" value="CUB"/>
    <property type="match status" value="1"/>
</dbReference>
<comment type="caution">
    <text evidence="3">Lacks conserved residue(s) required for the propagation of feature annotation.</text>
</comment>
<evidence type="ECO:0000256" key="2">
    <source>
        <dbReference type="ARBA" id="ARBA00023157"/>
    </source>
</evidence>
<dbReference type="GeneID" id="100181621"/>
<reference evidence="5" key="3">
    <citation type="submission" date="2025-08" db="UniProtKB">
        <authorList>
            <consortium name="Ensembl"/>
        </authorList>
    </citation>
    <scope>IDENTIFICATION</scope>
</reference>
<protein>
    <submittedName>
        <fullName evidence="5">Uncharacterized LOC100181621</fullName>
    </submittedName>
</protein>
<sequence length="594" mass="63061">MEMEQCCDKLEIRDGQNGRIIATLKYSSINEPLLYTSTTGRLYITMTSDTSVPKRGFKADISVVTAENERLLSSCGFTSYASSTPAQILTPNYPDDHPPNMNCHWLIKAPTPNTQVELHIHDFRVEACCDHLEIRDGNNADSPMLTRLNDNLPANSTFTSTFGALYLRFFSDSSTNYRGFNGTYKIAGSTLPTTGPDSEFVSTCYSILKAQTSGVYGINNKTVTTCGEYSKCSLIRATTQVSAIGSGPLTEITYGACVPALSCEATTCDSLRTAIYGISAPISFNFTSCSATCCSDDLCNDDSGPGVTTAAPSSTEFSTSCYDTLKSSALGMTVLNSKRESFCPPESKCVLMKATTLTQQFGSPQNIAVDVVYGGCIPAVTCGFLTCDSMRNAVSGLQSPVNVTFSRCQINCCSGALCNDDTATTIPLPSPTGPTTGTGSQLSCYLGIRMSGAFVNSNNQVVSQCEIGSACLGIDATISASIPGSLSYSFDLSYGSCQPRESCNTVTCDLLQSLLPNTSAASQEITNCRAQCCDENFCNAPPIITLSTIPMTSSTPVMSSLPPVTGTIRPTSEPVPLGLALHQTNASPQNQFLT</sequence>
<keyword evidence="6" id="KW-1185">Reference proteome</keyword>
<dbReference type="AlphaFoldDB" id="F6QBZ6"/>
<dbReference type="GeneTree" id="ENSGT00940000169152"/>
<dbReference type="InterPro" id="IPR000859">
    <property type="entry name" value="CUB_dom"/>
</dbReference>
<evidence type="ECO:0000313" key="6">
    <source>
        <dbReference type="Proteomes" id="UP000008144"/>
    </source>
</evidence>
<keyword evidence="2" id="KW-1015">Disulfide bond</keyword>
<dbReference type="CDD" id="cd00041">
    <property type="entry name" value="CUB"/>
    <property type="match status" value="1"/>
</dbReference>
<dbReference type="SUPFAM" id="SSF49854">
    <property type="entry name" value="Spermadhesin, CUB domain"/>
    <property type="match status" value="2"/>
</dbReference>
<evidence type="ECO:0000313" key="5">
    <source>
        <dbReference type="Ensembl" id="ENSCINP00000004972.3"/>
    </source>
</evidence>
<dbReference type="Gene3D" id="2.60.120.290">
    <property type="entry name" value="Spermadhesin, CUB domain"/>
    <property type="match status" value="2"/>
</dbReference>
<dbReference type="OMA" id="SIHECAF"/>
<accession>A0A1W2WPY9</accession>
<dbReference type="HOGENOM" id="CLU_459228_0_0_1"/>
<evidence type="ECO:0000259" key="4">
    <source>
        <dbReference type="PROSITE" id="PS01180"/>
    </source>
</evidence>
<dbReference type="SMART" id="SM00042">
    <property type="entry name" value="CUB"/>
    <property type="match status" value="1"/>
</dbReference>
<reference evidence="6" key="1">
    <citation type="journal article" date="2002" name="Science">
        <title>The draft genome of Ciona intestinalis: insights into chordate and vertebrate origins.</title>
        <authorList>
            <person name="Dehal P."/>
            <person name="Satou Y."/>
            <person name="Campbell R.K."/>
            <person name="Chapman J."/>
            <person name="Degnan B."/>
            <person name="De Tomaso A."/>
            <person name="Davidson B."/>
            <person name="Di Gregorio A."/>
            <person name="Gelpke M."/>
            <person name="Goodstein D.M."/>
            <person name="Harafuji N."/>
            <person name="Hastings K.E."/>
            <person name="Ho I."/>
            <person name="Hotta K."/>
            <person name="Huang W."/>
            <person name="Kawashima T."/>
            <person name="Lemaire P."/>
            <person name="Martinez D."/>
            <person name="Meinertzhagen I.A."/>
            <person name="Necula S."/>
            <person name="Nonaka M."/>
            <person name="Putnam N."/>
            <person name="Rash S."/>
            <person name="Saiga H."/>
            <person name="Satake M."/>
            <person name="Terry A."/>
            <person name="Yamada L."/>
            <person name="Wang H.G."/>
            <person name="Awazu S."/>
            <person name="Azumi K."/>
            <person name="Boore J."/>
            <person name="Branno M."/>
            <person name="Chin-Bow S."/>
            <person name="DeSantis R."/>
            <person name="Doyle S."/>
            <person name="Francino P."/>
            <person name="Keys D.N."/>
            <person name="Haga S."/>
            <person name="Hayashi H."/>
            <person name="Hino K."/>
            <person name="Imai K.S."/>
            <person name="Inaba K."/>
            <person name="Kano S."/>
            <person name="Kobayashi K."/>
            <person name="Kobayashi M."/>
            <person name="Lee B.I."/>
            <person name="Makabe K.W."/>
            <person name="Manohar C."/>
            <person name="Matassi G."/>
            <person name="Medina M."/>
            <person name="Mochizuki Y."/>
            <person name="Mount S."/>
            <person name="Morishita T."/>
            <person name="Miura S."/>
            <person name="Nakayama A."/>
            <person name="Nishizaka S."/>
            <person name="Nomoto H."/>
            <person name="Ohta F."/>
            <person name="Oishi K."/>
            <person name="Rigoutsos I."/>
            <person name="Sano M."/>
            <person name="Sasaki A."/>
            <person name="Sasakura Y."/>
            <person name="Shoguchi E."/>
            <person name="Shin-i T."/>
            <person name="Spagnuolo A."/>
            <person name="Stainier D."/>
            <person name="Suzuki M.M."/>
            <person name="Tassy O."/>
            <person name="Takatori N."/>
            <person name="Tokuoka M."/>
            <person name="Yagi K."/>
            <person name="Yoshizaki F."/>
            <person name="Wada S."/>
            <person name="Zhang C."/>
            <person name="Hyatt P.D."/>
            <person name="Larimer F."/>
            <person name="Detter C."/>
            <person name="Doggett N."/>
            <person name="Glavina T."/>
            <person name="Hawkins T."/>
            <person name="Richardson P."/>
            <person name="Lucas S."/>
            <person name="Kohara Y."/>
            <person name="Levine M."/>
            <person name="Satoh N."/>
            <person name="Rokhsar D.S."/>
        </authorList>
    </citation>
    <scope>NUCLEOTIDE SEQUENCE [LARGE SCALE GENOMIC DNA]</scope>
</reference>
<dbReference type="KEGG" id="cin:100181621"/>